<accession>A0AAW8TUX8</accession>
<evidence type="ECO:0000313" key="2">
    <source>
        <dbReference type="Proteomes" id="UP001256711"/>
    </source>
</evidence>
<evidence type="ECO:0000313" key="1">
    <source>
        <dbReference type="EMBL" id="MDT2809206.1"/>
    </source>
</evidence>
<dbReference type="RefSeq" id="WP_311834926.1">
    <property type="nucleotide sequence ID" value="NZ_JARQBJ010000001.1"/>
</dbReference>
<gene>
    <name evidence="1" type="ORF">P7H43_01700</name>
</gene>
<dbReference type="EMBL" id="JARQBJ010000001">
    <property type="protein sequence ID" value="MDT2809206.1"/>
    <property type="molecule type" value="Genomic_DNA"/>
</dbReference>
<name>A0AAW8TUX8_9ENTE</name>
<comment type="caution">
    <text evidence="1">The sequence shown here is derived from an EMBL/GenBank/DDBJ whole genome shotgun (WGS) entry which is preliminary data.</text>
</comment>
<organism evidence="1 2">
    <name type="scientific">Enterococcus asini</name>
    <dbReference type="NCBI Taxonomy" id="57732"/>
    <lineage>
        <taxon>Bacteria</taxon>
        <taxon>Bacillati</taxon>
        <taxon>Bacillota</taxon>
        <taxon>Bacilli</taxon>
        <taxon>Lactobacillales</taxon>
        <taxon>Enterococcaceae</taxon>
        <taxon>Enterococcus</taxon>
    </lineage>
</organism>
<sequence>MQTKFLFFRECILVIWDGKVYRFDKGTEPYNYLADMHDYVVAFMC</sequence>
<dbReference type="Proteomes" id="UP001256711">
    <property type="component" value="Unassembled WGS sequence"/>
</dbReference>
<protein>
    <submittedName>
        <fullName evidence="1">Uncharacterized protein</fullName>
    </submittedName>
</protein>
<reference evidence="1" key="1">
    <citation type="submission" date="2023-03" db="EMBL/GenBank/DDBJ databases">
        <authorList>
            <person name="Shen W."/>
            <person name="Cai J."/>
        </authorList>
    </citation>
    <scope>NUCLEOTIDE SEQUENCE</scope>
    <source>
        <strain evidence="1">B226-2</strain>
    </source>
</reference>
<dbReference type="AlphaFoldDB" id="A0AAW8TUX8"/>
<proteinExistence type="predicted"/>